<dbReference type="EMBL" id="GL833126">
    <property type="protein sequence ID" value="EGB09125.1"/>
    <property type="molecule type" value="Genomic_DNA"/>
</dbReference>
<reference evidence="4 5" key="1">
    <citation type="journal article" date="2011" name="Proc. Natl. Acad. Sci. U.S.A.">
        <title>Niche of harmful alga Aureococcus anophagefferens revealed through ecogenomics.</title>
        <authorList>
            <person name="Gobler C.J."/>
            <person name="Berry D.L."/>
            <person name="Dyhrman S.T."/>
            <person name="Wilhelm S.W."/>
            <person name="Salamov A."/>
            <person name="Lobanov A.V."/>
            <person name="Zhang Y."/>
            <person name="Collier J.L."/>
            <person name="Wurch L.L."/>
            <person name="Kustka A.B."/>
            <person name="Dill B.D."/>
            <person name="Shah M."/>
            <person name="VerBerkmoes N.C."/>
            <person name="Kuo A."/>
            <person name="Terry A."/>
            <person name="Pangilinan J."/>
            <person name="Lindquist E.A."/>
            <person name="Lucas S."/>
            <person name="Paulsen I.T."/>
            <person name="Hattenrath-Lehmann T.K."/>
            <person name="Talmage S.C."/>
            <person name="Walker E.A."/>
            <person name="Koch F."/>
            <person name="Burson A.M."/>
            <person name="Marcoval M.A."/>
            <person name="Tang Y.Z."/>
            <person name="Lecleir G.R."/>
            <person name="Coyne K.J."/>
            <person name="Berg G.M."/>
            <person name="Bertrand E.M."/>
            <person name="Saito M.A."/>
            <person name="Gladyshev V.N."/>
            <person name="Grigoriev I.V."/>
        </authorList>
    </citation>
    <scope>NUCLEOTIDE SEQUENCE [LARGE SCALE GENOMIC DNA]</scope>
    <source>
        <strain evidence="5">CCMP 1984</strain>
    </source>
</reference>
<feature type="transmembrane region" description="Helical" evidence="2">
    <location>
        <begin position="280"/>
        <end position="304"/>
    </location>
</feature>
<dbReference type="OrthoDB" id="421226at2759"/>
<organism evidence="5">
    <name type="scientific">Aureococcus anophagefferens</name>
    <name type="common">Harmful bloom alga</name>
    <dbReference type="NCBI Taxonomy" id="44056"/>
    <lineage>
        <taxon>Eukaryota</taxon>
        <taxon>Sar</taxon>
        <taxon>Stramenopiles</taxon>
        <taxon>Ochrophyta</taxon>
        <taxon>Pelagophyceae</taxon>
        <taxon>Pelagomonadales</taxon>
        <taxon>Pelagomonadaceae</taxon>
        <taxon>Aureococcus</taxon>
    </lineage>
</organism>
<dbReference type="PROSITE" id="PS50042">
    <property type="entry name" value="CNMP_BINDING_3"/>
    <property type="match status" value="1"/>
</dbReference>
<dbReference type="OMA" id="HSYLVAW"/>
<feature type="region of interest" description="Disordered" evidence="1">
    <location>
        <begin position="551"/>
        <end position="598"/>
    </location>
</feature>
<dbReference type="SMART" id="SM00100">
    <property type="entry name" value="cNMP"/>
    <property type="match status" value="1"/>
</dbReference>
<accession>F0Y7I2</accession>
<dbReference type="InterPro" id="IPR000595">
    <property type="entry name" value="cNMP-bd_dom"/>
</dbReference>
<dbReference type="InterPro" id="IPR014710">
    <property type="entry name" value="RmlC-like_jellyroll"/>
</dbReference>
<evidence type="ECO:0000259" key="3">
    <source>
        <dbReference type="PROSITE" id="PS50042"/>
    </source>
</evidence>
<dbReference type="RefSeq" id="XP_009036245.1">
    <property type="nucleotide sequence ID" value="XM_009037997.1"/>
</dbReference>
<evidence type="ECO:0000313" key="4">
    <source>
        <dbReference type="EMBL" id="EGB09125.1"/>
    </source>
</evidence>
<dbReference type="Gene3D" id="1.10.287.630">
    <property type="entry name" value="Helix hairpin bin"/>
    <property type="match status" value="1"/>
</dbReference>
<keyword evidence="2" id="KW-0812">Transmembrane</keyword>
<dbReference type="GeneID" id="20220029"/>
<name>F0Y7I2_AURAN</name>
<keyword evidence="5" id="KW-1185">Reference proteome</keyword>
<dbReference type="Pfam" id="PF00027">
    <property type="entry name" value="cNMP_binding"/>
    <property type="match status" value="1"/>
</dbReference>
<dbReference type="eggNOG" id="KOG0498">
    <property type="taxonomic scope" value="Eukaryota"/>
</dbReference>
<dbReference type="Gene3D" id="2.60.120.10">
    <property type="entry name" value="Jelly Rolls"/>
    <property type="match status" value="1"/>
</dbReference>
<evidence type="ECO:0000256" key="2">
    <source>
        <dbReference type="SAM" id="Phobius"/>
    </source>
</evidence>
<feature type="transmembrane region" description="Helical" evidence="2">
    <location>
        <begin position="34"/>
        <end position="56"/>
    </location>
</feature>
<dbReference type="SUPFAM" id="SSF51206">
    <property type="entry name" value="cAMP-binding domain-like"/>
    <property type="match status" value="1"/>
</dbReference>
<sequence>ELSVEEQLVRVIGNGRSWIPGMELLDPGSANVQIFDIVIMIILFIVFVTLPMSLAFEEINSSMIVANIVFDSMFMLDVVKHFNVGYFTSDMALVMDRQRIAKEYLRGWFLVDLVSSVPISDILELLSRSKGDYMALLRSKNGLRLLKMIRITKLLKMLRGTQLLSYLRATLVDTLDRFNVKISDAFAKMFWLFFTLLTLAHWLGCLLYFAVRLWSFPRTSWVVLAGLVTHEGTPLMNVLSRYLWCLHKILLVFVSVAYEYPATSQICMETTGWCRVESWITLLCLYIGTLFYALLISNLSAIVVNQNMSHRRFEEQLSTTLEFLRSKKIPKSVCRKVKEYYYLRYNDGRLYDEAMILDNLSPELRKEVWRCSSRELIPKVPLFREHTTAFFDALAVNLTPTMWFPGDVIVQEGSVGKHVFFIHTGLCSLHLRSVEDDDVRILADGCFFGEAAILLKTKRSCTVRACTMVETFVVEEDVFTEVCDEFPEIADYLHKLARQRQTWLKHLDISRAYRGVDAKVVHPDYVDPEDALTPLFQLLSIELGPTHRLGRRAAAPKNGPGRPGRASRAPSRRRRSGRRSRTRRRRSASARRARRRVATARLRRRTVVSERMARIVYDIYVGQL</sequence>
<dbReference type="Proteomes" id="UP000002729">
    <property type="component" value="Unassembled WGS sequence"/>
</dbReference>
<feature type="non-terminal residue" evidence="4">
    <location>
        <position position="1"/>
    </location>
</feature>
<dbReference type="GO" id="GO:0098855">
    <property type="term" value="C:HCN channel complex"/>
    <property type="evidence" value="ECO:0007669"/>
    <property type="project" value="TreeGrafter"/>
</dbReference>
<dbReference type="GO" id="GO:0003254">
    <property type="term" value="P:regulation of membrane depolarization"/>
    <property type="evidence" value="ECO:0007669"/>
    <property type="project" value="TreeGrafter"/>
</dbReference>
<keyword evidence="2" id="KW-0472">Membrane</keyword>
<gene>
    <name evidence="4" type="ORF">AURANDRAFT_25276</name>
</gene>
<feature type="transmembrane region" description="Helical" evidence="2">
    <location>
        <begin position="242"/>
        <end position="260"/>
    </location>
</feature>
<dbReference type="GO" id="GO:0035725">
    <property type="term" value="P:sodium ion transmembrane transport"/>
    <property type="evidence" value="ECO:0007669"/>
    <property type="project" value="TreeGrafter"/>
</dbReference>
<dbReference type="KEGG" id="aaf:AURANDRAFT_25276"/>
<dbReference type="SUPFAM" id="SSF81324">
    <property type="entry name" value="Voltage-gated potassium channels"/>
    <property type="match status" value="1"/>
</dbReference>
<dbReference type="PANTHER" id="PTHR45689:SF5">
    <property type="entry name" value="I[[H]] CHANNEL, ISOFORM E"/>
    <property type="match status" value="1"/>
</dbReference>
<dbReference type="AlphaFoldDB" id="F0Y7I2"/>
<feature type="transmembrane region" description="Helical" evidence="2">
    <location>
        <begin position="189"/>
        <end position="211"/>
    </location>
</feature>
<dbReference type="CDD" id="cd00038">
    <property type="entry name" value="CAP_ED"/>
    <property type="match status" value="1"/>
</dbReference>
<dbReference type="InterPro" id="IPR018490">
    <property type="entry name" value="cNMP-bd_dom_sf"/>
</dbReference>
<dbReference type="InterPro" id="IPR051413">
    <property type="entry name" value="K/Na_HCN_channel"/>
</dbReference>
<dbReference type="PANTHER" id="PTHR45689">
    <property type="entry name" value="I[[H]] CHANNEL, ISOFORM E"/>
    <property type="match status" value="1"/>
</dbReference>
<proteinExistence type="predicted"/>
<dbReference type="Gene3D" id="1.10.287.70">
    <property type="match status" value="1"/>
</dbReference>
<evidence type="ECO:0000256" key="1">
    <source>
        <dbReference type="SAM" id="MobiDB-lite"/>
    </source>
</evidence>
<feature type="compositionally biased region" description="Basic residues" evidence="1">
    <location>
        <begin position="570"/>
        <end position="598"/>
    </location>
</feature>
<dbReference type="GO" id="GO:0005249">
    <property type="term" value="F:voltage-gated potassium channel activity"/>
    <property type="evidence" value="ECO:0007669"/>
    <property type="project" value="TreeGrafter"/>
</dbReference>
<evidence type="ECO:0000313" key="5">
    <source>
        <dbReference type="Proteomes" id="UP000002729"/>
    </source>
</evidence>
<dbReference type="InParanoid" id="F0Y7I2"/>
<protein>
    <recommendedName>
        <fullName evidence="3">Cyclic nucleotide-binding domain-containing protein</fullName>
    </recommendedName>
</protein>
<keyword evidence="2" id="KW-1133">Transmembrane helix</keyword>
<feature type="domain" description="Cyclic nucleotide-binding" evidence="3">
    <location>
        <begin position="382"/>
        <end position="482"/>
    </location>
</feature>